<organism evidence="1 2">
    <name type="scientific">Pseudomonas fluorescens</name>
    <dbReference type="NCBI Taxonomy" id="294"/>
    <lineage>
        <taxon>Bacteria</taxon>
        <taxon>Pseudomonadati</taxon>
        <taxon>Pseudomonadota</taxon>
        <taxon>Gammaproteobacteria</taxon>
        <taxon>Pseudomonadales</taxon>
        <taxon>Pseudomonadaceae</taxon>
        <taxon>Pseudomonas</taxon>
    </lineage>
</organism>
<sequence length="157" mass="17285">MNDREFIYRNQNAAPWSKTDGASLRLPVVDDAEALAVSFVYWPKGRSDGSAHDPGGLIFEICEWCKVLSPDGEKQWDVKFRKAIEVSGSVSGLFNHNENVGLARGVRELFSRGTPIEVEGFVAETKGEPYLAIKGAKDAMARFYGIDSTAITVTLQE</sequence>
<name>A0A5E6S7Q7_PSEFL</name>
<protein>
    <submittedName>
        <fullName evidence="1">Uncharacterized protein</fullName>
    </submittedName>
</protein>
<dbReference type="RefSeq" id="WP_150570162.1">
    <property type="nucleotide sequence ID" value="NZ_CABVHF010000005.1"/>
</dbReference>
<evidence type="ECO:0000313" key="1">
    <source>
        <dbReference type="EMBL" id="VVM76737.1"/>
    </source>
</evidence>
<dbReference type="EMBL" id="CABVHF010000005">
    <property type="protein sequence ID" value="VVM76737.1"/>
    <property type="molecule type" value="Genomic_DNA"/>
</dbReference>
<accession>A0A5E6S7Q7</accession>
<dbReference type="AlphaFoldDB" id="A0A5E6S7Q7"/>
<evidence type="ECO:0000313" key="2">
    <source>
        <dbReference type="Proteomes" id="UP000399692"/>
    </source>
</evidence>
<gene>
    <name evidence="1" type="ORF">PS631_02108</name>
</gene>
<reference evidence="1 2" key="1">
    <citation type="submission" date="2019-09" db="EMBL/GenBank/DDBJ databases">
        <authorList>
            <person name="Chandra G."/>
            <person name="Truman W A."/>
        </authorList>
    </citation>
    <scope>NUCLEOTIDE SEQUENCE [LARGE SCALE GENOMIC DNA]</scope>
    <source>
        <strain evidence="1">PS631</strain>
    </source>
</reference>
<dbReference type="OrthoDB" id="9894871at2"/>
<proteinExistence type="predicted"/>
<dbReference type="Proteomes" id="UP000399692">
    <property type="component" value="Unassembled WGS sequence"/>
</dbReference>